<name>A0ABD4T6E0_9CYAN</name>
<dbReference type="Pfam" id="PF08486">
    <property type="entry name" value="SpoIID"/>
    <property type="match status" value="1"/>
</dbReference>
<dbReference type="RefSeq" id="WP_166275758.1">
    <property type="nucleotide sequence ID" value="NZ_JTHE03000088.1"/>
</dbReference>
<sequence length="400" mass="43002">MTSQTAFRWFSASTGALRALHPARGSFPKLLLGSMALLFLGGSPSLAREVRVAIQQNAQSLTVGSSTPAKVLDGTGQVLGTIKGLEALQAEAVTGAVNLAGKRAWQLVIVPEDESGLVFIGDRWYRGQARLIRTSDGFVAVNQVDLEDYLASVIGKEMYVSWPLEALKAQAVASRSYAIFKMQKPKSSLFDLLSTTTSQVYAGIESEAPSTLEATAQTRGQVLTYQGKVIEAVFHSASGGHTENSEYVWSSAVPYLKGVPDFDQEAPVFRWTANFTAAQMRQRLPGVGNVRALVPIQSSPTGRLKQVKIVGDAGSQVLSGTQLRKALGLKSTLIEVQPQFGLVAGQATTVLPTQFQISGRGYGHGIGMSQWGAHGMAQQGKTYQDIVQYYYRGTQIVTQP</sequence>
<proteinExistence type="predicted"/>
<dbReference type="Proteomes" id="UP000031561">
    <property type="component" value="Unassembled WGS sequence"/>
</dbReference>
<gene>
    <name evidence="2" type="ORF">QQ91_0014975</name>
</gene>
<reference evidence="2 3" key="1">
    <citation type="journal article" date="2015" name="Genome Announc.">
        <title>Draft Genome Sequence of Filamentous Marine Cyanobacterium Lyngbya confervoides Strain BDU141951.</title>
        <authorList>
            <person name="Chandrababunaidu M.M."/>
            <person name="Sen D."/>
            <person name="Tripathy S."/>
        </authorList>
    </citation>
    <scope>NUCLEOTIDE SEQUENCE [LARGE SCALE GENOMIC DNA]</scope>
    <source>
        <strain evidence="2 3">BDU141951</strain>
    </source>
</reference>
<feature type="domain" description="Sporulation stage II protein D amidase enhancer LytB N-terminal" evidence="1">
    <location>
        <begin position="136"/>
        <end position="225"/>
    </location>
</feature>
<dbReference type="PANTHER" id="PTHR30032:SF4">
    <property type="entry name" value="AMIDASE ENHANCER"/>
    <property type="match status" value="1"/>
</dbReference>
<dbReference type="AlphaFoldDB" id="A0ABD4T6E0"/>
<keyword evidence="3" id="KW-1185">Reference proteome</keyword>
<dbReference type="InterPro" id="IPR013486">
    <property type="entry name" value="SpoIID/LytB"/>
</dbReference>
<protein>
    <submittedName>
        <fullName evidence="2">SpoIID/LytB domain-containing protein</fullName>
    </submittedName>
</protein>
<dbReference type="InterPro" id="IPR051922">
    <property type="entry name" value="Bact_Sporulation_Assoc"/>
</dbReference>
<dbReference type="InterPro" id="IPR013693">
    <property type="entry name" value="SpoIID/LytB_N"/>
</dbReference>
<evidence type="ECO:0000313" key="3">
    <source>
        <dbReference type="Proteomes" id="UP000031561"/>
    </source>
</evidence>
<comment type="caution">
    <text evidence="2">The sequence shown here is derived from an EMBL/GenBank/DDBJ whole genome shotgun (WGS) entry which is preliminary data.</text>
</comment>
<dbReference type="NCBIfam" id="TIGR02669">
    <property type="entry name" value="SpoIID_LytB"/>
    <property type="match status" value="1"/>
</dbReference>
<evidence type="ECO:0000313" key="2">
    <source>
        <dbReference type="EMBL" id="MCM1984125.1"/>
    </source>
</evidence>
<dbReference type="PANTHER" id="PTHR30032">
    <property type="entry name" value="N-ACETYLMURAMOYL-L-ALANINE AMIDASE-RELATED"/>
    <property type="match status" value="1"/>
</dbReference>
<dbReference type="EMBL" id="JTHE03000088">
    <property type="protein sequence ID" value="MCM1984125.1"/>
    <property type="molecule type" value="Genomic_DNA"/>
</dbReference>
<accession>A0ABD4T6E0</accession>
<organism evidence="2 3">
    <name type="scientific">Lyngbya confervoides BDU141951</name>
    <dbReference type="NCBI Taxonomy" id="1574623"/>
    <lineage>
        <taxon>Bacteria</taxon>
        <taxon>Bacillati</taxon>
        <taxon>Cyanobacteriota</taxon>
        <taxon>Cyanophyceae</taxon>
        <taxon>Oscillatoriophycideae</taxon>
        <taxon>Oscillatoriales</taxon>
        <taxon>Microcoleaceae</taxon>
        <taxon>Lyngbya</taxon>
    </lineage>
</organism>
<evidence type="ECO:0000259" key="1">
    <source>
        <dbReference type="Pfam" id="PF08486"/>
    </source>
</evidence>